<dbReference type="Pfam" id="PF01731">
    <property type="entry name" value="Arylesterase"/>
    <property type="match status" value="1"/>
</dbReference>
<keyword evidence="6" id="KW-0106">Calcium</keyword>
<dbReference type="PANTHER" id="PTHR11799:SF12">
    <property type="entry name" value="PARAOXONASE-RELATED"/>
    <property type="match status" value="1"/>
</dbReference>
<comment type="similarity">
    <text evidence="1">Belongs to the paraoxonase family.</text>
</comment>
<evidence type="ECO:0000256" key="6">
    <source>
        <dbReference type="PIRSR" id="PIRSR602640-2"/>
    </source>
</evidence>
<dbReference type="Proteomes" id="UP001190700">
    <property type="component" value="Unassembled WGS sequence"/>
</dbReference>
<evidence type="ECO:0000256" key="5">
    <source>
        <dbReference type="PIRSR" id="PIRSR602640-1"/>
    </source>
</evidence>
<dbReference type="AlphaFoldDB" id="A0AAE0FQ93"/>
<gene>
    <name evidence="8" type="ORF">CYMTET_27194</name>
</gene>
<evidence type="ECO:0000256" key="4">
    <source>
        <dbReference type="ARBA" id="ARBA00023180"/>
    </source>
</evidence>
<evidence type="ECO:0000256" key="1">
    <source>
        <dbReference type="ARBA" id="ARBA00008595"/>
    </source>
</evidence>
<dbReference type="GO" id="GO:0046872">
    <property type="term" value="F:metal ion binding"/>
    <property type="evidence" value="ECO:0007669"/>
    <property type="project" value="UniProtKB-KW"/>
</dbReference>
<evidence type="ECO:0000313" key="9">
    <source>
        <dbReference type="Proteomes" id="UP001190700"/>
    </source>
</evidence>
<feature type="binding site" evidence="6">
    <location>
        <position position="132"/>
    </location>
    <ligand>
        <name>Ca(2+)</name>
        <dbReference type="ChEBI" id="CHEBI:29108"/>
        <label>1</label>
        <note>catalytic</note>
    </ligand>
</feature>
<feature type="active site" description="Proton acceptor" evidence="5">
    <location>
        <position position="130"/>
    </location>
</feature>
<organism evidence="8 9">
    <name type="scientific">Cymbomonas tetramitiformis</name>
    <dbReference type="NCBI Taxonomy" id="36881"/>
    <lineage>
        <taxon>Eukaryota</taxon>
        <taxon>Viridiplantae</taxon>
        <taxon>Chlorophyta</taxon>
        <taxon>Pyramimonadophyceae</taxon>
        <taxon>Pyramimonadales</taxon>
        <taxon>Pyramimonadaceae</taxon>
        <taxon>Cymbomonas</taxon>
    </lineage>
</organism>
<name>A0AAE0FQ93_9CHLO</name>
<reference evidence="8 9" key="1">
    <citation type="journal article" date="2015" name="Genome Biol. Evol.">
        <title>Comparative Genomics of a Bacterivorous Green Alga Reveals Evolutionary Causalities and Consequences of Phago-Mixotrophic Mode of Nutrition.</title>
        <authorList>
            <person name="Burns J.A."/>
            <person name="Paasch A."/>
            <person name="Narechania A."/>
            <person name="Kim E."/>
        </authorList>
    </citation>
    <scope>NUCLEOTIDE SEQUENCE [LARGE SCALE GENOMIC DNA]</scope>
    <source>
        <strain evidence="8 9">PLY_AMNH</strain>
    </source>
</reference>
<dbReference type="InterPro" id="IPR002640">
    <property type="entry name" value="Arylesterase"/>
</dbReference>
<accession>A0AAE0FQ93</accession>
<comment type="caution">
    <text evidence="8">The sequence shown here is derived from an EMBL/GenBank/DDBJ whole genome shotgun (WGS) entry which is preliminary data.</text>
</comment>
<feature type="binding site" evidence="6">
    <location>
        <position position="276"/>
    </location>
    <ligand>
        <name>Ca(2+)</name>
        <dbReference type="ChEBI" id="CHEBI:29108"/>
        <label>1</label>
        <note>catalytic</note>
    </ligand>
</feature>
<keyword evidence="4" id="KW-0325">Glycoprotein</keyword>
<evidence type="ECO:0000256" key="7">
    <source>
        <dbReference type="SAM" id="SignalP"/>
    </source>
</evidence>
<keyword evidence="9" id="KW-1185">Reference proteome</keyword>
<evidence type="ECO:0000256" key="3">
    <source>
        <dbReference type="ARBA" id="ARBA00023157"/>
    </source>
</evidence>
<dbReference type="SUPFAM" id="SSF63829">
    <property type="entry name" value="Calcium-dependent phosphotriesterase"/>
    <property type="match status" value="1"/>
</dbReference>
<evidence type="ECO:0000313" key="8">
    <source>
        <dbReference type="EMBL" id="KAK3264044.1"/>
    </source>
</evidence>
<keyword evidence="6" id="KW-0479">Metal-binding</keyword>
<dbReference type="PANTHER" id="PTHR11799">
    <property type="entry name" value="PARAOXONASE"/>
    <property type="match status" value="1"/>
</dbReference>
<keyword evidence="2" id="KW-0378">Hydrolase</keyword>
<comment type="cofactor">
    <cofactor evidence="6">
        <name>Ca(2+)</name>
        <dbReference type="ChEBI" id="CHEBI:29108"/>
    </cofactor>
    <text evidence="6">Binds 2 calcium ions per subunit.</text>
</comment>
<dbReference type="EMBL" id="LGRX02014832">
    <property type="protein sequence ID" value="KAK3264044.1"/>
    <property type="molecule type" value="Genomic_DNA"/>
</dbReference>
<dbReference type="GO" id="GO:0004064">
    <property type="term" value="F:arylesterase activity"/>
    <property type="evidence" value="ECO:0007669"/>
    <property type="project" value="InterPro"/>
</dbReference>
<dbReference type="InterPro" id="IPR051288">
    <property type="entry name" value="Serum_paraoxonase/arylesterase"/>
</dbReference>
<evidence type="ECO:0000256" key="2">
    <source>
        <dbReference type="ARBA" id="ARBA00022801"/>
    </source>
</evidence>
<feature type="binding site" evidence="6">
    <location>
        <position position="194"/>
    </location>
    <ligand>
        <name>Ca(2+)</name>
        <dbReference type="ChEBI" id="CHEBI:29108"/>
        <label>1</label>
        <note>catalytic</note>
    </ligand>
</feature>
<feature type="signal peptide" evidence="7">
    <location>
        <begin position="1"/>
        <end position="21"/>
    </location>
</feature>
<dbReference type="Gene3D" id="2.120.10.30">
    <property type="entry name" value="TolB, C-terminal domain"/>
    <property type="match status" value="1"/>
</dbReference>
<feature type="chain" id="PRO_5042246173" evidence="7">
    <location>
        <begin position="22"/>
        <end position="303"/>
    </location>
</feature>
<dbReference type="InterPro" id="IPR011042">
    <property type="entry name" value="6-blade_b-propeller_TolB-like"/>
</dbReference>
<proteinExistence type="inferred from homology"/>
<keyword evidence="3" id="KW-1015">Disulfide bond</keyword>
<keyword evidence="7" id="KW-0732">Signal</keyword>
<sequence length="303" mass="34469">MLPSVALLHLAFAALCANANGCETFWCRFTRTLGVFAEEIMKGDEEFNHDKCTKIRAENARSLDVGVEDITYLDDRWALMSSDDRVQLWETRDGVSTTPNGHILIFDHVNVASWPLELRNFPEDAAFHPHGIFIREEQTARKLFVVNHAYSKGGERIDVFNITTKGVERPRHLNWEYFIAPMIFQEEAMGVLNDLAVVSPSEFFVTQYHPLPDSVNGRGQNSLFTSLINNEATYLFTQLRPQHTTVVYYCSFASKEGRLQAPTKCHVAAENFAMANGITMDKDGKIYVVDLTLKSIWVYSRTF</sequence>
<feature type="binding site" evidence="6">
    <location>
        <position position="193"/>
    </location>
    <ligand>
        <name>Ca(2+)</name>
        <dbReference type="ChEBI" id="CHEBI:29108"/>
        <label>1</label>
        <note>catalytic</note>
    </ligand>
</feature>
<protein>
    <submittedName>
        <fullName evidence="8">Uncharacterized protein</fullName>
    </submittedName>
</protein>